<dbReference type="RefSeq" id="WP_069320338.1">
    <property type="nucleotide sequence ID" value="NZ_MDDS01000023.1"/>
</dbReference>
<comment type="caution">
    <text evidence="1">The sequence shown here is derived from an EMBL/GenBank/DDBJ whole genome shotgun (WGS) entry which is preliminary data.</text>
</comment>
<evidence type="ECO:0000313" key="1">
    <source>
        <dbReference type="EMBL" id="ODP37883.1"/>
    </source>
</evidence>
<reference evidence="1 2" key="1">
    <citation type="submission" date="2016-08" db="EMBL/GenBank/DDBJ databases">
        <title>Draft genome of the agarase producing Sphingomonas sp. MCT13.</title>
        <authorList>
            <person name="D'Andrea M.M."/>
            <person name="Rossolini G.M."/>
            <person name="Thaller M.C."/>
        </authorList>
    </citation>
    <scope>NUCLEOTIDE SEQUENCE [LARGE SCALE GENOMIC DNA]</scope>
    <source>
        <strain evidence="1 2">MCT13</strain>
    </source>
</reference>
<accession>A0A1E3LVV9</accession>
<dbReference type="EMBL" id="MDDS01000023">
    <property type="protein sequence ID" value="ODP37883.1"/>
    <property type="molecule type" value="Genomic_DNA"/>
</dbReference>
<dbReference type="OrthoDB" id="7206991at2"/>
<evidence type="ECO:0000313" key="2">
    <source>
        <dbReference type="Proteomes" id="UP000094487"/>
    </source>
</evidence>
<dbReference type="Pfam" id="PF11994">
    <property type="entry name" value="DUF3489"/>
    <property type="match status" value="1"/>
</dbReference>
<dbReference type="InterPro" id="IPR021880">
    <property type="entry name" value="DUF3489"/>
</dbReference>
<gene>
    <name evidence="1" type="ORF">BFL28_16480</name>
</gene>
<keyword evidence="2" id="KW-1185">Reference proteome</keyword>
<dbReference type="AlphaFoldDB" id="A0A1E3LVV9"/>
<proteinExistence type="predicted"/>
<name>A0A1E3LVV9_9SPHN</name>
<evidence type="ECO:0008006" key="3">
    <source>
        <dbReference type="Google" id="ProtNLM"/>
    </source>
</evidence>
<dbReference type="Proteomes" id="UP000094487">
    <property type="component" value="Unassembled WGS sequence"/>
</dbReference>
<sequence>MKLNDTHLILLTTASQRDNGSLIPLPESLEDGDRVRKAIAALLCNRMVEEGEVAVAADAWRQDVDKHIGIRITAAGRVAIGLEVGQAIAPGAGGNVVEQTEPAARQTKSHQVLSLLRREGGATLDELITATGWLPHTTRAALTGLRKKGHAVEKGKRGEVTCWLVKAA</sequence>
<dbReference type="STRING" id="1888892.BFL28_16480"/>
<protein>
    <recommendedName>
        <fullName evidence="3">DUF3489 domain-containing protein</fullName>
    </recommendedName>
</protein>
<organism evidence="1 2">
    <name type="scientific">Sphingomonas turrisvirgatae</name>
    <dbReference type="NCBI Taxonomy" id="1888892"/>
    <lineage>
        <taxon>Bacteria</taxon>
        <taxon>Pseudomonadati</taxon>
        <taxon>Pseudomonadota</taxon>
        <taxon>Alphaproteobacteria</taxon>
        <taxon>Sphingomonadales</taxon>
        <taxon>Sphingomonadaceae</taxon>
        <taxon>Sphingomonas</taxon>
    </lineage>
</organism>